<organism evidence="2 3">
    <name type="scientific">Trema orientale</name>
    <name type="common">Charcoal tree</name>
    <name type="synonym">Celtis orientalis</name>
    <dbReference type="NCBI Taxonomy" id="63057"/>
    <lineage>
        <taxon>Eukaryota</taxon>
        <taxon>Viridiplantae</taxon>
        <taxon>Streptophyta</taxon>
        <taxon>Embryophyta</taxon>
        <taxon>Tracheophyta</taxon>
        <taxon>Spermatophyta</taxon>
        <taxon>Magnoliopsida</taxon>
        <taxon>eudicotyledons</taxon>
        <taxon>Gunneridae</taxon>
        <taxon>Pentapetalae</taxon>
        <taxon>rosids</taxon>
        <taxon>fabids</taxon>
        <taxon>Rosales</taxon>
        <taxon>Cannabaceae</taxon>
        <taxon>Trema</taxon>
    </lineage>
</organism>
<name>A0A2P5DNJ3_TREOI</name>
<comment type="caution">
    <text evidence="2">The sequence shown here is derived from an EMBL/GenBank/DDBJ whole genome shotgun (WGS) entry which is preliminary data.</text>
</comment>
<dbReference type="Proteomes" id="UP000237000">
    <property type="component" value="Unassembled WGS sequence"/>
</dbReference>
<dbReference type="EMBL" id="JXTC01000259">
    <property type="protein sequence ID" value="PON74850.1"/>
    <property type="molecule type" value="Genomic_DNA"/>
</dbReference>
<keyword evidence="3" id="KW-1185">Reference proteome</keyword>
<proteinExistence type="predicted"/>
<evidence type="ECO:0000256" key="1">
    <source>
        <dbReference type="SAM" id="MobiDB-lite"/>
    </source>
</evidence>
<feature type="compositionally biased region" description="Polar residues" evidence="1">
    <location>
        <begin position="66"/>
        <end position="76"/>
    </location>
</feature>
<dbReference type="AlphaFoldDB" id="A0A2P5DNJ3"/>
<feature type="compositionally biased region" description="Basic and acidic residues" evidence="1">
    <location>
        <begin position="47"/>
        <end position="64"/>
    </location>
</feature>
<dbReference type="InParanoid" id="A0A2P5DNJ3"/>
<evidence type="ECO:0000313" key="3">
    <source>
        <dbReference type="Proteomes" id="UP000237000"/>
    </source>
</evidence>
<feature type="region of interest" description="Disordered" evidence="1">
    <location>
        <begin position="96"/>
        <end position="116"/>
    </location>
</feature>
<reference evidence="3" key="1">
    <citation type="submission" date="2016-06" db="EMBL/GenBank/DDBJ databases">
        <title>Parallel loss of symbiosis genes in relatives of nitrogen-fixing non-legume Parasponia.</title>
        <authorList>
            <person name="Van Velzen R."/>
            <person name="Holmer R."/>
            <person name="Bu F."/>
            <person name="Rutten L."/>
            <person name="Van Zeijl A."/>
            <person name="Liu W."/>
            <person name="Santuari L."/>
            <person name="Cao Q."/>
            <person name="Sharma T."/>
            <person name="Shen D."/>
            <person name="Roswanjaya Y."/>
            <person name="Wardhani T."/>
            <person name="Kalhor M.S."/>
            <person name="Jansen J."/>
            <person name="Van den Hoogen J."/>
            <person name="Gungor B."/>
            <person name="Hartog M."/>
            <person name="Hontelez J."/>
            <person name="Verver J."/>
            <person name="Yang W.-C."/>
            <person name="Schijlen E."/>
            <person name="Repin R."/>
            <person name="Schilthuizen M."/>
            <person name="Schranz E."/>
            <person name="Heidstra R."/>
            <person name="Miyata K."/>
            <person name="Fedorova E."/>
            <person name="Kohlen W."/>
            <person name="Bisseling T."/>
            <person name="Smit S."/>
            <person name="Geurts R."/>
        </authorList>
    </citation>
    <scope>NUCLEOTIDE SEQUENCE [LARGE SCALE GENOMIC DNA]</scope>
    <source>
        <strain evidence="3">cv. RG33-2</strain>
    </source>
</reference>
<evidence type="ECO:0000313" key="2">
    <source>
        <dbReference type="EMBL" id="PON74850.1"/>
    </source>
</evidence>
<protein>
    <submittedName>
        <fullName evidence="2">Uncharacterized protein</fullName>
    </submittedName>
</protein>
<gene>
    <name evidence="2" type="ORF">TorRG33x02_246240</name>
</gene>
<sequence length="116" mass="12653">MTSCTFPSTISPSKAKEALGKLAVFGDWLVKVMDDELELEAEHPGKWYHLEDQKRTDKEAEHCLHSNATPPNLNTLSSVATDGHTLGACMACEPTRKNGATTHENPPRVAVAHPFS</sequence>
<feature type="region of interest" description="Disordered" evidence="1">
    <location>
        <begin position="47"/>
        <end position="76"/>
    </location>
</feature>
<accession>A0A2P5DNJ3</accession>